<organism evidence="2 3">
    <name type="scientific">Bifidobacterium hapali</name>
    <dbReference type="NCBI Taxonomy" id="1630172"/>
    <lineage>
        <taxon>Bacteria</taxon>
        <taxon>Bacillati</taxon>
        <taxon>Actinomycetota</taxon>
        <taxon>Actinomycetes</taxon>
        <taxon>Bifidobacteriales</taxon>
        <taxon>Bifidobacteriaceae</taxon>
        <taxon>Bifidobacterium</taxon>
    </lineage>
</organism>
<evidence type="ECO:0000313" key="2">
    <source>
        <dbReference type="EMBL" id="OZG64171.1"/>
    </source>
</evidence>
<dbReference type="RefSeq" id="WP_094729950.1">
    <property type="nucleotide sequence ID" value="NZ_MWWY01000025.1"/>
</dbReference>
<protein>
    <submittedName>
        <fullName evidence="2">Uncharacterized protein</fullName>
    </submittedName>
</protein>
<dbReference type="EMBL" id="MWWY01000025">
    <property type="protein sequence ID" value="OZG64171.1"/>
    <property type="molecule type" value="Genomic_DNA"/>
</dbReference>
<gene>
    <name evidence="2" type="ORF">BHAP_1338</name>
</gene>
<name>A0A261FYB8_9BIFI</name>
<proteinExistence type="predicted"/>
<keyword evidence="3" id="KW-1185">Reference proteome</keyword>
<reference evidence="2 3" key="1">
    <citation type="journal article" date="2017" name="BMC Genomics">
        <title>Comparative genomic and phylogenomic analyses of the Bifidobacteriaceae family.</title>
        <authorList>
            <person name="Lugli G.A."/>
            <person name="Milani C."/>
            <person name="Turroni F."/>
            <person name="Duranti S."/>
            <person name="Mancabelli L."/>
            <person name="Mangifesta M."/>
            <person name="Ferrario C."/>
            <person name="Modesto M."/>
            <person name="Mattarelli P."/>
            <person name="Jiri K."/>
            <person name="van Sinderen D."/>
            <person name="Ventura M."/>
        </authorList>
    </citation>
    <scope>NUCLEOTIDE SEQUENCE [LARGE SCALE GENOMIC DNA]</scope>
    <source>
        <strain evidence="2 3">DSM 100202</strain>
    </source>
</reference>
<comment type="caution">
    <text evidence="2">The sequence shown here is derived from an EMBL/GenBank/DDBJ whole genome shotgun (WGS) entry which is preliminary data.</text>
</comment>
<feature type="transmembrane region" description="Helical" evidence="1">
    <location>
        <begin position="6"/>
        <end position="26"/>
    </location>
</feature>
<dbReference type="AlphaFoldDB" id="A0A261FYB8"/>
<evidence type="ECO:0000313" key="3">
    <source>
        <dbReference type="Proteomes" id="UP000216074"/>
    </source>
</evidence>
<keyword evidence="1" id="KW-1133">Transmembrane helix</keyword>
<accession>A0A261FYB8</accession>
<keyword evidence="1" id="KW-0812">Transmembrane</keyword>
<evidence type="ECO:0000256" key="1">
    <source>
        <dbReference type="SAM" id="Phobius"/>
    </source>
</evidence>
<sequence length="105" mass="11936">MPWWIWLLLALFMIAMIVAGVAYAIIHAMRGLRNVAPLGARFSELMNAMQDIGSVDDNATDTVPSFVEPLTVTADRYAEAHARVIERQAATRERHVRQWAEWNNK</sequence>
<keyword evidence="1" id="KW-0472">Membrane</keyword>
<dbReference type="OrthoDB" id="3243284at2"/>
<dbReference type="Proteomes" id="UP000216074">
    <property type="component" value="Unassembled WGS sequence"/>
</dbReference>